<dbReference type="EMBL" id="BRPK01000028">
    <property type="protein sequence ID" value="GLB45756.1"/>
    <property type="molecule type" value="Genomic_DNA"/>
</dbReference>
<dbReference type="Proteomes" id="UP001063166">
    <property type="component" value="Unassembled WGS sequence"/>
</dbReference>
<reference evidence="3" key="1">
    <citation type="submission" date="2022-07" db="EMBL/GenBank/DDBJ databases">
        <title>The genome of Lyophyllum shimeji provides insight into the initial evolution of ectomycorrhizal fungal genome.</title>
        <authorList>
            <person name="Kobayashi Y."/>
            <person name="Shibata T."/>
            <person name="Hirakawa H."/>
            <person name="Shigenobu S."/>
            <person name="Nishiyama T."/>
            <person name="Yamada A."/>
            <person name="Hasebe M."/>
            <person name="Kawaguchi M."/>
        </authorList>
    </citation>
    <scope>NUCLEOTIDE SEQUENCE</scope>
    <source>
        <strain evidence="3">AT787</strain>
    </source>
</reference>
<feature type="transmembrane region" description="Helical" evidence="2">
    <location>
        <begin position="6"/>
        <end position="25"/>
    </location>
</feature>
<accession>A0A9P3Q1Q9</accession>
<feature type="region of interest" description="Disordered" evidence="1">
    <location>
        <begin position="292"/>
        <end position="374"/>
    </location>
</feature>
<feature type="transmembrane region" description="Helical" evidence="2">
    <location>
        <begin position="125"/>
        <end position="144"/>
    </location>
</feature>
<dbReference type="AlphaFoldDB" id="A0A9P3Q1Q9"/>
<feature type="compositionally biased region" description="Polar residues" evidence="1">
    <location>
        <begin position="362"/>
        <end position="374"/>
    </location>
</feature>
<gene>
    <name evidence="3" type="ORF">LshimejAT787_2800010</name>
</gene>
<feature type="non-terminal residue" evidence="3">
    <location>
        <position position="1"/>
    </location>
</feature>
<feature type="transmembrane region" description="Helical" evidence="2">
    <location>
        <begin position="90"/>
        <end position="113"/>
    </location>
</feature>
<evidence type="ECO:0000313" key="4">
    <source>
        <dbReference type="Proteomes" id="UP001063166"/>
    </source>
</evidence>
<name>A0A9P3Q1Q9_LYOSH</name>
<feature type="transmembrane region" description="Helical" evidence="2">
    <location>
        <begin position="156"/>
        <end position="179"/>
    </location>
</feature>
<feature type="transmembrane region" description="Helical" evidence="2">
    <location>
        <begin position="191"/>
        <end position="214"/>
    </location>
</feature>
<feature type="transmembrane region" description="Helical" evidence="2">
    <location>
        <begin position="226"/>
        <end position="247"/>
    </location>
</feature>
<proteinExistence type="predicted"/>
<keyword evidence="2" id="KW-0812">Transmembrane</keyword>
<keyword evidence="2" id="KW-0472">Membrane</keyword>
<evidence type="ECO:0000313" key="3">
    <source>
        <dbReference type="EMBL" id="GLB45756.1"/>
    </source>
</evidence>
<keyword evidence="2" id="KW-1133">Transmembrane helix</keyword>
<keyword evidence="4" id="KW-1185">Reference proteome</keyword>
<feature type="transmembrane region" description="Helical" evidence="2">
    <location>
        <begin position="45"/>
        <end position="70"/>
    </location>
</feature>
<dbReference type="OrthoDB" id="10010954at2759"/>
<comment type="caution">
    <text evidence="3">The sequence shown here is derived from an EMBL/GenBank/DDBJ whole genome shotgun (WGS) entry which is preliminary data.</text>
</comment>
<organism evidence="3 4">
    <name type="scientific">Lyophyllum shimeji</name>
    <name type="common">Hon-shimeji</name>
    <name type="synonym">Tricholoma shimeji</name>
    <dbReference type="NCBI Taxonomy" id="47721"/>
    <lineage>
        <taxon>Eukaryota</taxon>
        <taxon>Fungi</taxon>
        <taxon>Dikarya</taxon>
        <taxon>Basidiomycota</taxon>
        <taxon>Agaricomycotina</taxon>
        <taxon>Agaricomycetes</taxon>
        <taxon>Agaricomycetidae</taxon>
        <taxon>Agaricales</taxon>
        <taxon>Tricholomatineae</taxon>
        <taxon>Lyophyllaceae</taxon>
        <taxon>Lyophyllum</taxon>
    </lineage>
</organism>
<evidence type="ECO:0000256" key="2">
    <source>
        <dbReference type="SAM" id="Phobius"/>
    </source>
</evidence>
<evidence type="ECO:0000256" key="1">
    <source>
        <dbReference type="SAM" id="MobiDB-lite"/>
    </source>
</evidence>
<sequence length="374" mass="41448">YSLPVVGIELCVVWMLVHYILEPYAMPRVFGPTYTKMDIVSRRSLTNHVVSFFLKVLCCSGAYAIWQAFIAQRPFYAPIKTDHDFHEATFTIGDLLAFCYLTVPTIYLFEIIYRANISIVSAVHHIGAVSINIMGLIIILSHGQRGFIAETEFKLILIYGTFEMIFEIFPHLAVILYRLLRDRPAFLYKVFLAAACGIFTGTFLEQIAIGYFYSRVWKRLPASYKAIGLILHVCFMAAQIHGGRVCLQIARKMAKEMKAKDVEAQEADVEGVTTTPMSMACADGATGVAMGQLQAKRPPTKAAALSKDGESGSTGVAAEIPDHLSKWTPPDEMGFSTDGVDVTDTPRDPDYPTPPVGEESHPQQAKNGTKRTSF</sequence>
<protein>
    <submittedName>
        <fullName evidence="3">Uncharacterized protein</fullName>
    </submittedName>
</protein>